<reference evidence="13" key="1">
    <citation type="journal article" date="2019" name="Int. J. Syst. Evol. Microbiol.">
        <title>The Global Catalogue of Microorganisms (GCM) 10K type strain sequencing project: providing services to taxonomists for standard genome sequencing and annotation.</title>
        <authorList>
            <consortium name="The Broad Institute Genomics Platform"/>
            <consortium name="The Broad Institute Genome Sequencing Center for Infectious Disease"/>
            <person name="Wu L."/>
            <person name="Ma J."/>
        </authorList>
    </citation>
    <scope>NUCLEOTIDE SEQUENCE [LARGE SCALE GENOMIC DNA]</scope>
    <source>
        <strain evidence="13">JCM 13006</strain>
    </source>
</reference>
<dbReference type="Gene3D" id="3.20.20.80">
    <property type="entry name" value="Glycosidases"/>
    <property type="match status" value="1"/>
</dbReference>
<dbReference type="EMBL" id="BAABIS010000001">
    <property type="protein sequence ID" value="GAA4876194.1"/>
    <property type="molecule type" value="Genomic_DNA"/>
</dbReference>
<evidence type="ECO:0000256" key="9">
    <source>
        <dbReference type="SAM" id="MobiDB-lite"/>
    </source>
</evidence>
<dbReference type="PROSITE" id="PS51173">
    <property type="entry name" value="CBM2"/>
    <property type="match status" value="1"/>
</dbReference>
<dbReference type="InterPro" id="IPR001547">
    <property type="entry name" value="Glyco_hydro_5"/>
</dbReference>
<evidence type="ECO:0000256" key="5">
    <source>
        <dbReference type="ARBA" id="ARBA00022729"/>
    </source>
</evidence>
<organism evidence="12 13">
    <name type="scientific">Kitasatospora terrestris</name>
    <dbReference type="NCBI Taxonomy" id="258051"/>
    <lineage>
        <taxon>Bacteria</taxon>
        <taxon>Bacillati</taxon>
        <taxon>Actinomycetota</taxon>
        <taxon>Actinomycetes</taxon>
        <taxon>Kitasatosporales</taxon>
        <taxon>Streptomycetaceae</taxon>
        <taxon>Kitasatospora</taxon>
    </lineage>
</organism>
<evidence type="ECO:0000313" key="12">
    <source>
        <dbReference type="EMBL" id="GAA4876194.1"/>
    </source>
</evidence>
<accession>A0ABP9EMH8</accession>
<keyword evidence="7" id="KW-0326">Glycosidase</keyword>
<keyword evidence="4" id="KW-0964">Secreted</keyword>
<dbReference type="Pfam" id="PF00553">
    <property type="entry name" value="CBM_2"/>
    <property type="match status" value="1"/>
</dbReference>
<keyword evidence="8" id="KW-0119">Carbohydrate metabolism</keyword>
<evidence type="ECO:0000256" key="7">
    <source>
        <dbReference type="ARBA" id="ARBA00023295"/>
    </source>
</evidence>
<name>A0ABP9EMH8_9ACTN</name>
<evidence type="ECO:0000259" key="11">
    <source>
        <dbReference type="PROSITE" id="PS51173"/>
    </source>
</evidence>
<comment type="catalytic activity">
    <reaction evidence="1">
        <text>Endohydrolysis of (1-&gt;4)-beta-D-glucosidic linkages in cellulose, lichenin and cereal beta-D-glucans.</text>
        <dbReference type="EC" id="3.2.1.4"/>
    </reaction>
</comment>
<evidence type="ECO:0000256" key="4">
    <source>
        <dbReference type="ARBA" id="ARBA00022525"/>
    </source>
</evidence>
<keyword evidence="8" id="KW-0624">Polysaccharide degradation</keyword>
<evidence type="ECO:0000256" key="2">
    <source>
        <dbReference type="ARBA" id="ARBA00001678"/>
    </source>
</evidence>
<dbReference type="Gene3D" id="2.60.40.290">
    <property type="match status" value="1"/>
</dbReference>
<dbReference type="InterPro" id="IPR012291">
    <property type="entry name" value="CBM2_carb-bd_dom_sf"/>
</dbReference>
<dbReference type="RefSeq" id="WP_345700439.1">
    <property type="nucleotide sequence ID" value="NZ_BAABIS010000001.1"/>
</dbReference>
<evidence type="ECO:0000256" key="6">
    <source>
        <dbReference type="ARBA" id="ARBA00022801"/>
    </source>
</evidence>
<dbReference type="SUPFAM" id="SSF49384">
    <property type="entry name" value="Carbohydrate-binding domain"/>
    <property type="match status" value="1"/>
</dbReference>
<sequence length="555" mass="59774">MHQRIRTRRASRLAPTAFLLAAAVAAGGLTLGRADTAQADTADAFATRCGVHFCLNGKEYYFAGTNTYDMFTYGSASGDTESQFMDKARIDAQFANLQADKVDVVRLWMFNHENWHGFERSKGVYDEQEFAQFDYIIQSAKAHGIRLIPVFENYWEAYGGIDARLQWEGVSGGQPGRAAFFDRARCPGCFTSYKNYVSYALNRVNHYSGVKYKDDPTVFAWDLMNEPRYEGQSAAENVNGTTLRAWVDEMGAFVKGIDSKHLLGVGIEGHGTAYGFGGDEGNPFVYVQQSPYIDYASAHPYPTEAWANLSIDQTKALIRSWIADSHGKVGKPFFMGEFNVHNVDRSAWWSQIFPDFEAAGGDGSAFWWYEDHNVDGKFGVMAGAPELALFRAHSDRMRAKSGLMDGTSSPSPSPSPSASTSASASPSPSASASTPPSPSASSSTPAPAGNCAVHYVLSDWGGSFNGDVTIKNTGSATVNGWQLVFSFPGNQQVSSMWNAVSTQSGKQVTAGNPASYNTAIAAGGSVNFGFSGTSTAGTNGTPTAFTLNGTTCSTY</sequence>
<dbReference type="Pfam" id="PF26410">
    <property type="entry name" value="GH5_mannosidase"/>
    <property type="match status" value="1"/>
</dbReference>
<keyword evidence="6" id="KW-0378">Hydrolase</keyword>
<dbReference type="PANTHER" id="PTHR31451:SF39">
    <property type="entry name" value="MANNAN ENDO-1,4-BETA-MANNOSIDASE 1"/>
    <property type="match status" value="1"/>
</dbReference>
<evidence type="ECO:0000256" key="10">
    <source>
        <dbReference type="SAM" id="SignalP"/>
    </source>
</evidence>
<proteinExistence type="predicted"/>
<evidence type="ECO:0000313" key="13">
    <source>
        <dbReference type="Proteomes" id="UP001501752"/>
    </source>
</evidence>
<evidence type="ECO:0000256" key="1">
    <source>
        <dbReference type="ARBA" id="ARBA00000966"/>
    </source>
</evidence>
<keyword evidence="5 10" id="KW-0732">Signal</keyword>
<protein>
    <recommendedName>
        <fullName evidence="11">CBM2 domain-containing protein</fullName>
    </recommendedName>
</protein>
<feature type="compositionally biased region" description="Low complexity" evidence="9">
    <location>
        <begin position="416"/>
        <end position="445"/>
    </location>
</feature>
<dbReference type="Proteomes" id="UP001501752">
    <property type="component" value="Unassembled WGS sequence"/>
</dbReference>
<keyword evidence="13" id="KW-1185">Reference proteome</keyword>
<evidence type="ECO:0000256" key="8">
    <source>
        <dbReference type="ARBA" id="ARBA00023326"/>
    </source>
</evidence>
<comment type="subcellular location">
    <subcellularLocation>
        <location evidence="3">Secreted</location>
    </subcellularLocation>
</comment>
<comment type="caution">
    <text evidence="12">The sequence shown here is derived from an EMBL/GenBank/DDBJ whole genome shotgun (WGS) entry which is preliminary data.</text>
</comment>
<dbReference type="InterPro" id="IPR045053">
    <property type="entry name" value="MAN-like"/>
</dbReference>
<dbReference type="InterPro" id="IPR008965">
    <property type="entry name" value="CBM2/CBM3_carb-bd_dom_sf"/>
</dbReference>
<dbReference type="PANTHER" id="PTHR31451">
    <property type="match status" value="1"/>
</dbReference>
<dbReference type="SUPFAM" id="SSF51445">
    <property type="entry name" value="(Trans)glycosidases"/>
    <property type="match status" value="1"/>
</dbReference>
<feature type="region of interest" description="Disordered" evidence="9">
    <location>
        <begin position="400"/>
        <end position="445"/>
    </location>
</feature>
<feature type="signal peptide" evidence="10">
    <location>
        <begin position="1"/>
        <end position="25"/>
    </location>
</feature>
<feature type="domain" description="CBM2" evidence="11">
    <location>
        <begin position="444"/>
        <end position="555"/>
    </location>
</feature>
<dbReference type="InterPro" id="IPR017853">
    <property type="entry name" value="GH"/>
</dbReference>
<dbReference type="InterPro" id="IPR001919">
    <property type="entry name" value="CBD2"/>
</dbReference>
<gene>
    <name evidence="12" type="ORF">GCM10023235_64700</name>
</gene>
<comment type="catalytic activity">
    <reaction evidence="2">
        <text>Random hydrolysis of (1-&gt;4)-beta-D-mannosidic linkages in mannans, galactomannans and glucomannans.</text>
        <dbReference type="EC" id="3.2.1.78"/>
    </reaction>
</comment>
<feature type="chain" id="PRO_5045864874" description="CBM2 domain-containing protein" evidence="10">
    <location>
        <begin position="26"/>
        <end position="555"/>
    </location>
</feature>
<dbReference type="SMART" id="SM00637">
    <property type="entry name" value="CBD_II"/>
    <property type="match status" value="1"/>
</dbReference>
<evidence type="ECO:0000256" key="3">
    <source>
        <dbReference type="ARBA" id="ARBA00004613"/>
    </source>
</evidence>